<keyword evidence="3" id="KW-1185">Reference proteome</keyword>
<evidence type="ECO:0000313" key="2">
    <source>
        <dbReference type="EMBL" id="KAJ5461695.1"/>
    </source>
</evidence>
<feature type="region of interest" description="Disordered" evidence="1">
    <location>
        <begin position="1"/>
        <end position="49"/>
    </location>
</feature>
<dbReference type="EMBL" id="JAPVEA010000002">
    <property type="protein sequence ID" value="KAJ5461695.1"/>
    <property type="molecule type" value="Genomic_DNA"/>
</dbReference>
<sequence>MQNGVCGSKKQSAKWDTLERQSSKVRNPNPKNQNHRVEKPPLSLLASTGGDWGRTPSWWLTAEGNQEMERGHRCFDLGPWKIEDYKVEQNNPH</sequence>
<reference evidence="2" key="2">
    <citation type="journal article" date="2023" name="IMA Fungus">
        <title>Comparative genomic study of the Penicillium genus elucidates a diverse pangenome and 15 lateral gene transfer events.</title>
        <authorList>
            <person name="Petersen C."/>
            <person name="Sorensen T."/>
            <person name="Nielsen M.R."/>
            <person name="Sondergaard T.E."/>
            <person name="Sorensen J.L."/>
            <person name="Fitzpatrick D.A."/>
            <person name="Frisvad J.C."/>
            <person name="Nielsen K.L."/>
        </authorList>
    </citation>
    <scope>NUCLEOTIDE SEQUENCE</scope>
    <source>
        <strain evidence="2">IBT 16125</strain>
    </source>
</reference>
<gene>
    <name evidence="2" type="ORF">N7458_003247</name>
</gene>
<dbReference type="Proteomes" id="UP001213681">
    <property type="component" value="Unassembled WGS sequence"/>
</dbReference>
<evidence type="ECO:0000256" key="1">
    <source>
        <dbReference type="SAM" id="MobiDB-lite"/>
    </source>
</evidence>
<organism evidence="2 3">
    <name type="scientific">Penicillium daleae</name>
    <dbReference type="NCBI Taxonomy" id="63821"/>
    <lineage>
        <taxon>Eukaryota</taxon>
        <taxon>Fungi</taxon>
        <taxon>Dikarya</taxon>
        <taxon>Ascomycota</taxon>
        <taxon>Pezizomycotina</taxon>
        <taxon>Eurotiomycetes</taxon>
        <taxon>Eurotiomycetidae</taxon>
        <taxon>Eurotiales</taxon>
        <taxon>Aspergillaceae</taxon>
        <taxon>Penicillium</taxon>
    </lineage>
</organism>
<dbReference type="RefSeq" id="XP_056770737.1">
    <property type="nucleotide sequence ID" value="XM_056906630.1"/>
</dbReference>
<accession>A0AAD6G7J6</accession>
<dbReference type="AlphaFoldDB" id="A0AAD6G7J6"/>
<proteinExistence type="predicted"/>
<dbReference type="GeneID" id="81596873"/>
<comment type="caution">
    <text evidence="2">The sequence shown here is derived from an EMBL/GenBank/DDBJ whole genome shotgun (WGS) entry which is preliminary data.</text>
</comment>
<name>A0AAD6G7J6_9EURO</name>
<evidence type="ECO:0000313" key="3">
    <source>
        <dbReference type="Proteomes" id="UP001213681"/>
    </source>
</evidence>
<protein>
    <submittedName>
        <fullName evidence="2">Uncharacterized protein</fullName>
    </submittedName>
</protein>
<reference evidence="2" key="1">
    <citation type="submission" date="2022-12" db="EMBL/GenBank/DDBJ databases">
        <authorList>
            <person name="Petersen C."/>
        </authorList>
    </citation>
    <scope>NUCLEOTIDE SEQUENCE</scope>
    <source>
        <strain evidence="2">IBT 16125</strain>
    </source>
</reference>